<evidence type="ECO:0000256" key="5">
    <source>
        <dbReference type="SAM" id="Phobius"/>
    </source>
</evidence>
<dbReference type="InterPro" id="IPR013121">
    <property type="entry name" value="Fe_red_NAD-bd_6"/>
</dbReference>
<dbReference type="PANTHER" id="PTHR32361:SF26">
    <property type="entry name" value="FAD-BINDING 8 DOMAIN-CONTAINING PROTEIN-RELATED"/>
    <property type="match status" value="1"/>
</dbReference>
<dbReference type="GO" id="GO:0000293">
    <property type="term" value="F:ferric-chelate reductase activity"/>
    <property type="evidence" value="ECO:0007669"/>
    <property type="project" value="TreeGrafter"/>
</dbReference>
<dbReference type="Gene3D" id="3.40.50.80">
    <property type="entry name" value="Nucleotide-binding domain of ferredoxin-NADP reductase (FNR) module"/>
    <property type="match status" value="1"/>
</dbReference>
<protein>
    <recommendedName>
        <fullName evidence="6">FAD-binding FR-type domain-containing protein</fullName>
    </recommendedName>
</protein>
<evidence type="ECO:0000313" key="7">
    <source>
        <dbReference type="EMBL" id="KIM93737.1"/>
    </source>
</evidence>
<dbReference type="SUPFAM" id="SSF52343">
    <property type="entry name" value="Ferredoxin reductase-like, C-terminal NADP-linked domain"/>
    <property type="match status" value="1"/>
</dbReference>
<dbReference type="STRING" id="913774.A0A0C3CVL0"/>
<feature type="transmembrane region" description="Helical" evidence="5">
    <location>
        <begin position="143"/>
        <end position="163"/>
    </location>
</feature>
<dbReference type="InterPro" id="IPR013112">
    <property type="entry name" value="FAD-bd_8"/>
</dbReference>
<keyword evidence="4" id="KW-0560">Oxidoreductase</keyword>
<dbReference type="InterPro" id="IPR017927">
    <property type="entry name" value="FAD-bd_FR_type"/>
</dbReference>
<evidence type="ECO:0000256" key="1">
    <source>
        <dbReference type="ARBA" id="ARBA00006278"/>
    </source>
</evidence>
<dbReference type="EMBL" id="KN832893">
    <property type="protein sequence ID" value="KIM93737.1"/>
    <property type="molecule type" value="Genomic_DNA"/>
</dbReference>
<evidence type="ECO:0000313" key="8">
    <source>
        <dbReference type="Proteomes" id="UP000054321"/>
    </source>
</evidence>
<dbReference type="CDD" id="cd06186">
    <property type="entry name" value="NOX_Duox_like_FAD_NADP"/>
    <property type="match status" value="1"/>
</dbReference>
<dbReference type="OrthoDB" id="3430630at2759"/>
<evidence type="ECO:0000256" key="3">
    <source>
        <dbReference type="ARBA" id="ARBA00022982"/>
    </source>
</evidence>
<keyword evidence="3" id="KW-0249">Electron transport</keyword>
<keyword evidence="5" id="KW-1133">Transmembrane helix</keyword>
<evidence type="ECO:0000256" key="4">
    <source>
        <dbReference type="ARBA" id="ARBA00023002"/>
    </source>
</evidence>
<evidence type="ECO:0000256" key="2">
    <source>
        <dbReference type="ARBA" id="ARBA00022448"/>
    </source>
</evidence>
<proteinExistence type="inferred from homology"/>
<dbReference type="InterPro" id="IPR051410">
    <property type="entry name" value="Ferric/Cupric_Reductase"/>
</dbReference>
<dbReference type="GO" id="GO:0005886">
    <property type="term" value="C:plasma membrane"/>
    <property type="evidence" value="ECO:0007669"/>
    <property type="project" value="TreeGrafter"/>
</dbReference>
<reference evidence="7 8" key="1">
    <citation type="submission" date="2014-04" db="EMBL/GenBank/DDBJ databases">
        <authorList>
            <consortium name="DOE Joint Genome Institute"/>
            <person name="Kuo A."/>
            <person name="Martino E."/>
            <person name="Perotto S."/>
            <person name="Kohler A."/>
            <person name="Nagy L.G."/>
            <person name="Floudas D."/>
            <person name="Copeland A."/>
            <person name="Barry K.W."/>
            <person name="Cichocki N."/>
            <person name="Veneault-Fourrey C."/>
            <person name="LaButti K."/>
            <person name="Lindquist E.A."/>
            <person name="Lipzen A."/>
            <person name="Lundell T."/>
            <person name="Morin E."/>
            <person name="Murat C."/>
            <person name="Sun H."/>
            <person name="Tunlid A."/>
            <person name="Henrissat B."/>
            <person name="Grigoriev I.V."/>
            <person name="Hibbett D.S."/>
            <person name="Martin F."/>
            <person name="Nordberg H.P."/>
            <person name="Cantor M.N."/>
            <person name="Hua S.X."/>
        </authorList>
    </citation>
    <scope>NUCLEOTIDE SEQUENCE [LARGE SCALE GENOMIC DNA]</scope>
    <source>
        <strain evidence="7 8">Zn</strain>
    </source>
</reference>
<feature type="transmembrane region" description="Helical" evidence="5">
    <location>
        <begin position="114"/>
        <end position="131"/>
    </location>
</feature>
<accession>A0A0C3CVL0</accession>
<keyword evidence="8" id="KW-1185">Reference proteome</keyword>
<feature type="transmembrane region" description="Helical" evidence="5">
    <location>
        <begin position="199"/>
        <end position="221"/>
    </location>
</feature>
<dbReference type="AlphaFoldDB" id="A0A0C3CVL0"/>
<feature type="transmembrane region" description="Helical" evidence="5">
    <location>
        <begin position="6"/>
        <end position="26"/>
    </location>
</feature>
<dbReference type="InParanoid" id="A0A0C3CVL0"/>
<feature type="transmembrane region" description="Helical" evidence="5">
    <location>
        <begin position="38"/>
        <end position="56"/>
    </location>
</feature>
<dbReference type="Proteomes" id="UP000054321">
    <property type="component" value="Unassembled WGS sequence"/>
</dbReference>
<dbReference type="GO" id="GO:0015677">
    <property type="term" value="P:copper ion import"/>
    <property type="evidence" value="ECO:0007669"/>
    <property type="project" value="TreeGrafter"/>
</dbReference>
<feature type="transmembrane region" description="Helical" evidence="5">
    <location>
        <begin position="84"/>
        <end position="102"/>
    </location>
</feature>
<name>A0A0C3CVL0_OIDMZ</name>
<comment type="similarity">
    <text evidence="1">Belongs to the ferric reductase (FRE) family.</text>
</comment>
<organism evidence="7 8">
    <name type="scientific">Oidiodendron maius (strain Zn)</name>
    <dbReference type="NCBI Taxonomy" id="913774"/>
    <lineage>
        <taxon>Eukaryota</taxon>
        <taxon>Fungi</taxon>
        <taxon>Dikarya</taxon>
        <taxon>Ascomycota</taxon>
        <taxon>Pezizomycotina</taxon>
        <taxon>Leotiomycetes</taxon>
        <taxon>Leotiomycetes incertae sedis</taxon>
        <taxon>Myxotrichaceae</taxon>
        <taxon>Oidiodendron</taxon>
    </lineage>
</organism>
<sequence>MLPLFVPLVTHVPLFVLKHVTCPYLLHRHRILGPWTRAGVLIQLAYLAVNLFYILIVEVPWDSLRAATFSDAGRQASALAELNMIHLFAGPYLAFLADRFGFSLKTIRSIHRSAGWMTSALVLLYTMAALSDGPLPLGVPQNLFAVIAASLLCLLLVFLFLLFRYLSYELFIRSHQALALIFIYTVWRHLPSDNFSLCVYIYIYTVIFASISFLQSGAVIVQNGVFRHHLSRAMISHDSRAVKMHIHLSKPLYLDAGQYINLWIPSISFWPFLQSHPFTDVSWAVTEYDILDLLIEPRRGLMRELLCHTKKGHIVNPIIMFSGPHGPNVSIVDYDSILMVASGFGIAAVLPHLGKLVYGYDTRVVRACRIHLVWQIENKGSVCITPVILHMQYRVKKVG</sequence>
<dbReference type="Pfam" id="PF08030">
    <property type="entry name" value="NAD_binding_6"/>
    <property type="match status" value="1"/>
</dbReference>
<dbReference type="HOGENOM" id="CLU_010365_8_1_1"/>
<dbReference type="PANTHER" id="PTHR32361">
    <property type="entry name" value="FERRIC/CUPRIC REDUCTASE TRANSMEMBRANE COMPONENT"/>
    <property type="match status" value="1"/>
</dbReference>
<keyword evidence="2" id="KW-0813">Transport</keyword>
<dbReference type="PROSITE" id="PS51384">
    <property type="entry name" value="FAD_FR"/>
    <property type="match status" value="1"/>
</dbReference>
<dbReference type="GO" id="GO:0006826">
    <property type="term" value="P:iron ion transport"/>
    <property type="evidence" value="ECO:0007669"/>
    <property type="project" value="TreeGrafter"/>
</dbReference>
<dbReference type="Pfam" id="PF08022">
    <property type="entry name" value="FAD_binding_8"/>
    <property type="match status" value="1"/>
</dbReference>
<reference evidence="8" key="2">
    <citation type="submission" date="2015-01" db="EMBL/GenBank/DDBJ databases">
        <title>Evolutionary Origins and Diversification of the Mycorrhizal Mutualists.</title>
        <authorList>
            <consortium name="DOE Joint Genome Institute"/>
            <consortium name="Mycorrhizal Genomics Consortium"/>
            <person name="Kohler A."/>
            <person name="Kuo A."/>
            <person name="Nagy L.G."/>
            <person name="Floudas D."/>
            <person name="Copeland A."/>
            <person name="Barry K.W."/>
            <person name="Cichocki N."/>
            <person name="Veneault-Fourrey C."/>
            <person name="LaButti K."/>
            <person name="Lindquist E.A."/>
            <person name="Lipzen A."/>
            <person name="Lundell T."/>
            <person name="Morin E."/>
            <person name="Murat C."/>
            <person name="Riley R."/>
            <person name="Ohm R."/>
            <person name="Sun H."/>
            <person name="Tunlid A."/>
            <person name="Henrissat B."/>
            <person name="Grigoriev I.V."/>
            <person name="Hibbett D.S."/>
            <person name="Martin F."/>
        </authorList>
    </citation>
    <scope>NUCLEOTIDE SEQUENCE [LARGE SCALE GENOMIC DNA]</scope>
    <source>
        <strain evidence="8">Zn</strain>
    </source>
</reference>
<feature type="transmembrane region" description="Helical" evidence="5">
    <location>
        <begin position="170"/>
        <end position="187"/>
    </location>
</feature>
<dbReference type="InterPro" id="IPR039261">
    <property type="entry name" value="FNR_nucleotide-bd"/>
</dbReference>
<feature type="domain" description="FAD-binding FR-type" evidence="6">
    <location>
        <begin position="201"/>
        <end position="331"/>
    </location>
</feature>
<gene>
    <name evidence="7" type="ORF">OIDMADRAFT_61376</name>
</gene>
<keyword evidence="5" id="KW-0812">Transmembrane</keyword>
<evidence type="ECO:0000259" key="6">
    <source>
        <dbReference type="PROSITE" id="PS51384"/>
    </source>
</evidence>
<keyword evidence="5" id="KW-0472">Membrane</keyword>
<dbReference type="GO" id="GO:0006879">
    <property type="term" value="P:intracellular iron ion homeostasis"/>
    <property type="evidence" value="ECO:0007669"/>
    <property type="project" value="TreeGrafter"/>
</dbReference>